<name>A0ABN2T1N4_9ACTN</name>
<dbReference type="CDD" id="cd17934">
    <property type="entry name" value="DEXXQc_Upf1-like"/>
    <property type="match status" value="1"/>
</dbReference>
<dbReference type="Pfam" id="PF12705">
    <property type="entry name" value="PDDEXK_1"/>
    <property type="match status" value="1"/>
</dbReference>
<evidence type="ECO:0000256" key="5">
    <source>
        <dbReference type="ARBA" id="ARBA00022806"/>
    </source>
</evidence>
<comment type="caution">
    <text evidence="11">The sequence shown here is derived from an EMBL/GenBank/DDBJ whole genome shotgun (WGS) entry which is preliminary data.</text>
</comment>
<dbReference type="InterPro" id="IPR003593">
    <property type="entry name" value="AAA+_ATPase"/>
</dbReference>
<dbReference type="InterPro" id="IPR027417">
    <property type="entry name" value="P-loop_NTPase"/>
</dbReference>
<keyword evidence="6" id="KW-0269">Exonuclease</keyword>
<dbReference type="InterPro" id="IPR050534">
    <property type="entry name" value="Coronavir_polyprotein_1ab"/>
</dbReference>
<dbReference type="PANTHER" id="PTHR43788:SF8">
    <property type="entry name" value="DNA-BINDING PROTEIN SMUBP-2"/>
    <property type="match status" value="1"/>
</dbReference>
<dbReference type="EMBL" id="BAAAPC010000009">
    <property type="protein sequence ID" value="GAA1996784.1"/>
    <property type="molecule type" value="Genomic_DNA"/>
</dbReference>
<dbReference type="Proteomes" id="UP001501585">
    <property type="component" value="Unassembled WGS sequence"/>
</dbReference>
<evidence type="ECO:0000256" key="4">
    <source>
        <dbReference type="ARBA" id="ARBA00022801"/>
    </source>
</evidence>
<evidence type="ECO:0000256" key="2">
    <source>
        <dbReference type="ARBA" id="ARBA00022741"/>
    </source>
</evidence>
<evidence type="ECO:0000313" key="11">
    <source>
        <dbReference type="EMBL" id="GAA1996784.1"/>
    </source>
</evidence>
<dbReference type="RefSeq" id="WP_344162349.1">
    <property type="nucleotide sequence ID" value="NZ_BAAAPC010000009.1"/>
</dbReference>
<evidence type="ECO:0000256" key="1">
    <source>
        <dbReference type="ARBA" id="ARBA00022722"/>
    </source>
</evidence>
<evidence type="ECO:0000256" key="7">
    <source>
        <dbReference type="ARBA" id="ARBA00022840"/>
    </source>
</evidence>
<keyword evidence="2" id="KW-0547">Nucleotide-binding</keyword>
<evidence type="ECO:0000256" key="3">
    <source>
        <dbReference type="ARBA" id="ARBA00022763"/>
    </source>
</evidence>
<evidence type="ECO:0000259" key="10">
    <source>
        <dbReference type="SMART" id="SM00382"/>
    </source>
</evidence>
<keyword evidence="7" id="KW-0067">ATP-binding</keyword>
<keyword evidence="12" id="KW-1185">Reference proteome</keyword>
<feature type="region of interest" description="Disordered" evidence="9">
    <location>
        <begin position="536"/>
        <end position="559"/>
    </location>
</feature>
<dbReference type="InterPro" id="IPR041679">
    <property type="entry name" value="DNA2/NAM7-like_C"/>
</dbReference>
<keyword evidence="3" id="KW-0227">DNA damage</keyword>
<dbReference type="PANTHER" id="PTHR43788">
    <property type="entry name" value="DNA2/NAM7 HELICASE FAMILY MEMBER"/>
    <property type="match status" value="1"/>
</dbReference>
<accession>A0ABN2T1N4</accession>
<feature type="domain" description="AAA+ ATPase" evidence="10">
    <location>
        <begin position="804"/>
        <end position="987"/>
    </location>
</feature>
<evidence type="ECO:0000256" key="6">
    <source>
        <dbReference type="ARBA" id="ARBA00022839"/>
    </source>
</evidence>
<dbReference type="InterPro" id="IPR019993">
    <property type="entry name" value="RecB_nuclease_TM0106_put"/>
</dbReference>
<dbReference type="Pfam" id="PF13604">
    <property type="entry name" value="AAA_30"/>
    <property type="match status" value="1"/>
</dbReference>
<evidence type="ECO:0000256" key="8">
    <source>
        <dbReference type="ARBA" id="ARBA00023204"/>
    </source>
</evidence>
<protein>
    <submittedName>
        <fullName evidence="11">TM0106 family RecB-like putative nuclease</fullName>
    </submittedName>
</protein>
<proteinExistence type="predicted"/>
<dbReference type="Gene3D" id="3.40.50.300">
    <property type="entry name" value="P-loop containing nucleotide triphosphate hydrolases"/>
    <property type="match status" value="2"/>
</dbReference>
<dbReference type="InterPro" id="IPR038720">
    <property type="entry name" value="YprB_RNase_H-like_dom"/>
</dbReference>
<gene>
    <name evidence="11" type="ORF">GCM10009799_24680</name>
</gene>
<dbReference type="InterPro" id="IPR038726">
    <property type="entry name" value="PDDEXK_AddAB-type"/>
</dbReference>
<reference evidence="11 12" key="1">
    <citation type="journal article" date="2019" name="Int. J. Syst. Evol. Microbiol.">
        <title>The Global Catalogue of Microorganisms (GCM) 10K type strain sequencing project: providing services to taxonomists for standard genome sequencing and annotation.</title>
        <authorList>
            <consortium name="The Broad Institute Genomics Platform"/>
            <consortium name="The Broad Institute Genome Sequencing Center for Infectious Disease"/>
            <person name="Wu L."/>
            <person name="Ma J."/>
        </authorList>
    </citation>
    <scope>NUCLEOTIDE SEQUENCE [LARGE SCALE GENOMIC DNA]</scope>
    <source>
        <strain evidence="11 12">JCM 15313</strain>
    </source>
</reference>
<keyword evidence="1" id="KW-0540">Nuclease</keyword>
<dbReference type="Pfam" id="PF13482">
    <property type="entry name" value="RNase_H_2"/>
    <property type="match status" value="1"/>
</dbReference>
<sequence length="1198" mass="129362">MFRNETGWVISPTDLVDAMECDHRSALKAALAARVEGVPAPAEIDPLVARSGAAHEQAELDRLRQVFGDGVVAIDNPEPTHAAMAAAARATAAAMASGVPVIYQGVFYEPGDHGVAFHGRADFLIRDDTDPATGQHRPGRGTYEPYDTKLAHHPGPGALVQLAAYAAALGRMGPADPEHMYLVTGDGATHAYRVADFTPLLSSVSDRLATRLRGPIAAPDPLWGEPRPSCERCGYAAMCREGRTASRHLTLVAGIRSDQARKLSDAGITTIDSLAAATEEDRPPTLPRHSYTRLREQAALQARQDATRTAANPTGEVIAQVYAPDGLAGLPAPSPGDIFFDMEGYPYFDGADGRGLEYLFGAVTEEDGAAHFHAFWAHDRAEEKQAFEDFVDFATARLEADPQAHIYHYASYEVDRLKSLAAAFATREREVDLLLRDHRLVDLYTVVKKSLRVSQRSYSIKYLEPLYFEGRDGDVATATASIDAYADYLGARESGDTDRADKILSDIGAYNYDDCVSTARLRDWLEERRAAEGITARPAVQTELSEAEDDKRRKREEKEARLRALTDPLLRDVPADTHRRDAAQQARVRLAALAGYYPREEKPSWWEYFRRVSAPVEELESDNDCLVPLRVAAGEWQEPTGRQRLARRELELRADPTRPHPFSADDRVRLLYPGPPVTCHRPESTRSARPYSWGQGADTVDATVTAASADRLVVTETADPEQLYARAPAAVLPGPPIQAAPKDAALEALVEQTIAHQPDWLRLPGVDVLRRLPPRLRGGGALPDPAEHGGDLIATAIAAVDRLEDSYLAVQGPPGAGKTYLAAQLITHLVGRGATVGVCSTSHKAVENVLAAAVRAGQDARAPVPAAKRPSGKQAPDPDLPWEQPRSLNALSAWRAKQEGGYLVGGTAWGMANATMLDDPLDVLIIDEAGQFALADTLAVSAAARNLVLLGDPQQLPQVVQGTHAEGADASALEHLVGGEEIIDASLGYFLDETRRMHPAVCAPVSALSYRGRLHAHPSAAERGLEGREAGLYQVPVAHSGRSTHSPEEVEAAVGLAARLVGAAFTEPGADPRPLRPDDILMVAPYNLQVRTLRRALREAGMPGVRVGTVDRFQGQEAPVVICSMTVSSALEVPRGLDFVLSRNRLNVALSRAQVLAALVYSPDLLTAAPRSVAELRVLAGFAGLCHRARPWRGHAAP</sequence>
<dbReference type="SUPFAM" id="SSF52540">
    <property type="entry name" value="P-loop containing nucleoside triphosphate hydrolases"/>
    <property type="match status" value="1"/>
</dbReference>
<keyword evidence="5" id="KW-0347">Helicase</keyword>
<keyword evidence="8" id="KW-0234">DNA repair</keyword>
<dbReference type="NCBIfam" id="TIGR03491">
    <property type="entry name" value="TM0106 family RecB-like putative nuclease"/>
    <property type="match status" value="1"/>
</dbReference>
<dbReference type="Pfam" id="PF13087">
    <property type="entry name" value="AAA_12"/>
    <property type="match status" value="1"/>
</dbReference>
<dbReference type="InterPro" id="IPR047187">
    <property type="entry name" value="SF1_C_Upf1"/>
</dbReference>
<keyword evidence="4" id="KW-0378">Hydrolase</keyword>
<evidence type="ECO:0000256" key="9">
    <source>
        <dbReference type="SAM" id="MobiDB-lite"/>
    </source>
</evidence>
<dbReference type="SMART" id="SM00382">
    <property type="entry name" value="AAA"/>
    <property type="match status" value="1"/>
</dbReference>
<dbReference type="CDD" id="cd18808">
    <property type="entry name" value="SF1_C_Upf1"/>
    <property type="match status" value="1"/>
</dbReference>
<evidence type="ECO:0000313" key="12">
    <source>
        <dbReference type="Proteomes" id="UP001501585"/>
    </source>
</evidence>
<feature type="region of interest" description="Disordered" evidence="9">
    <location>
        <begin position="860"/>
        <end position="884"/>
    </location>
</feature>
<organism evidence="11 12">
    <name type="scientific">Nocardiopsis rhodophaea</name>
    <dbReference type="NCBI Taxonomy" id="280238"/>
    <lineage>
        <taxon>Bacteria</taxon>
        <taxon>Bacillati</taxon>
        <taxon>Actinomycetota</taxon>
        <taxon>Actinomycetes</taxon>
        <taxon>Streptosporangiales</taxon>
        <taxon>Nocardiopsidaceae</taxon>
        <taxon>Nocardiopsis</taxon>
    </lineage>
</organism>